<feature type="non-terminal residue" evidence="1">
    <location>
        <position position="281"/>
    </location>
</feature>
<organism evidence="1 2">
    <name type="scientific">Romeriopsis navalis LEGE 11480</name>
    <dbReference type="NCBI Taxonomy" id="2777977"/>
    <lineage>
        <taxon>Bacteria</taxon>
        <taxon>Bacillati</taxon>
        <taxon>Cyanobacteriota</taxon>
        <taxon>Cyanophyceae</taxon>
        <taxon>Leptolyngbyales</taxon>
        <taxon>Leptolyngbyaceae</taxon>
        <taxon>Romeriopsis</taxon>
        <taxon>Romeriopsis navalis</taxon>
    </lineage>
</organism>
<dbReference type="EMBL" id="JADEXQ010000154">
    <property type="protein sequence ID" value="MBE9033133.1"/>
    <property type="molecule type" value="Genomic_DNA"/>
</dbReference>
<protein>
    <submittedName>
        <fullName evidence="1">Uncharacterized protein</fullName>
    </submittedName>
</protein>
<keyword evidence="2" id="KW-1185">Reference proteome</keyword>
<accession>A0A928VQY9</accession>
<proteinExistence type="predicted"/>
<name>A0A928VQY9_9CYAN</name>
<dbReference type="RefSeq" id="WP_319633254.1">
    <property type="nucleotide sequence ID" value="NZ_JADEXQ010000154.1"/>
</dbReference>
<gene>
    <name evidence="1" type="ORF">IQ266_25680</name>
</gene>
<evidence type="ECO:0000313" key="2">
    <source>
        <dbReference type="Proteomes" id="UP000625316"/>
    </source>
</evidence>
<comment type="caution">
    <text evidence="1">The sequence shown here is derived from an EMBL/GenBank/DDBJ whole genome shotgun (WGS) entry which is preliminary data.</text>
</comment>
<dbReference type="Proteomes" id="UP000625316">
    <property type="component" value="Unassembled WGS sequence"/>
</dbReference>
<reference evidence="1" key="1">
    <citation type="submission" date="2020-10" db="EMBL/GenBank/DDBJ databases">
        <authorList>
            <person name="Castelo-Branco R."/>
            <person name="Eusebio N."/>
            <person name="Adriana R."/>
            <person name="Vieira A."/>
            <person name="Brugerolle De Fraissinette N."/>
            <person name="Rezende De Castro R."/>
            <person name="Schneider M.P."/>
            <person name="Vasconcelos V."/>
            <person name="Leao P.N."/>
        </authorList>
    </citation>
    <scope>NUCLEOTIDE SEQUENCE</scope>
    <source>
        <strain evidence="1">LEGE 11480</strain>
    </source>
</reference>
<sequence>MPNASYVPLMFQAQIPERANLQYAADRAPSAYKWVSEWQAGTNLNGKPSQPFAESKSYRIPWRLVTNSGQDESIIRPVIGSHGWMYYPGSSMKGAFLRHCDKDEARLYCGGLSDNDETVPATLGLRFHGGYPADDTWCDASLVDIVHEQQGWQVRGNEAHSGVVQIAALDTKWTFGISSPKQLTPQQWQKIWQIWEKALAQGLGSRTSAGYGQVKMPRQNAILKVKLKGEGVASKRFDEVEEFRPNLFKASLRGHTLRLFGGLTDATTAERSTEALWGGIG</sequence>
<evidence type="ECO:0000313" key="1">
    <source>
        <dbReference type="EMBL" id="MBE9033133.1"/>
    </source>
</evidence>
<dbReference type="AlphaFoldDB" id="A0A928VQY9"/>